<protein>
    <submittedName>
        <fullName evidence="2">N-acetyltransferase</fullName>
    </submittedName>
</protein>
<dbReference type="GO" id="GO:0016747">
    <property type="term" value="F:acyltransferase activity, transferring groups other than amino-acyl groups"/>
    <property type="evidence" value="ECO:0007669"/>
    <property type="project" value="InterPro"/>
</dbReference>
<proteinExistence type="predicted"/>
<dbReference type="RefSeq" id="WP_239107864.1">
    <property type="nucleotide sequence ID" value="NZ_BAAAGJ010000003.1"/>
</dbReference>
<evidence type="ECO:0000313" key="2">
    <source>
        <dbReference type="EMBL" id="GIJ05971.1"/>
    </source>
</evidence>
<dbReference type="InterPro" id="IPR013653">
    <property type="entry name" value="GCN5-like_dom"/>
</dbReference>
<keyword evidence="3" id="KW-1185">Reference proteome</keyword>
<dbReference type="InterPro" id="IPR000182">
    <property type="entry name" value="GNAT_dom"/>
</dbReference>
<sequence length="214" mass="22275">MTYLPDLIARLERGDRLPADPWLTVLPAPRPDRAAVLAFPGRVVVAAAVTPRWVAAALPSDDLGAPLNPPFLSALEAELGLAVNNVDVLLLAGPLQGDPPEPLRPAPGHDHPRAARARRYRDDVEVLQADGGVLILGRGLAGRHEAAVEVDPAHRGTGLGRRLAASARHLTSDGRPVWAQVAPGNAASLRAFLAAGYTPVGAEALLLPPGLALG</sequence>
<evidence type="ECO:0000313" key="3">
    <source>
        <dbReference type="Proteomes" id="UP000652013"/>
    </source>
</evidence>
<dbReference type="SUPFAM" id="SSF55729">
    <property type="entry name" value="Acyl-CoA N-acyltransferases (Nat)"/>
    <property type="match status" value="1"/>
</dbReference>
<dbReference type="InterPro" id="IPR016181">
    <property type="entry name" value="Acyl_CoA_acyltransferase"/>
</dbReference>
<dbReference type="EMBL" id="BOOY01000036">
    <property type="protein sequence ID" value="GIJ05971.1"/>
    <property type="molecule type" value="Genomic_DNA"/>
</dbReference>
<evidence type="ECO:0000259" key="1">
    <source>
        <dbReference type="PROSITE" id="PS51186"/>
    </source>
</evidence>
<dbReference type="Proteomes" id="UP000652013">
    <property type="component" value="Unassembled WGS sequence"/>
</dbReference>
<organism evidence="2 3">
    <name type="scientific">Spirilliplanes yamanashiensis</name>
    <dbReference type="NCBI Taxonomy" id="42233"/>
    <lineage>
        <taxon>Bacteria</taxon>
        <taxon>Bacillati</taxon>
        <taxon>Actinomycetota</taxon>
        <taxon>Actinomycetes</taxon>
        <taxon>Micromonosporales</taxon>
        <taxon>Micromonosporaceae</taxon>
        <taxon>Spirilliplanes</taxon>
    </lineage>
</organism>
<feature type="domain" description="N-acetyltransferase" evidence="1">
    <location>
        <begin position="87"/>
        <end position="214"/>
    </location>
</feature>
<dbReference type="AlphaFoldDB" id="A0A8J3YC18"/>
<comment type="caution">
    <text evidence="2">The sequence shown here is derived from an EMBL/GenBank/DDBJ whole genome shotgun (WGS) entry which is preliminary data.</text>
</comment>
<dbReference type="PROSITE" id="PS51186">
    <property type="entry name" value="GNAT"/>
    <property type="match status" value="1"/>
</dbReference>
<gene>
    <name evidence="2" type="ORF">Sya03_53230</name>
</gene>
<accession>A0A8J3YC18</accession>
<reference evidence="2" key="1">
    <citation type="submission" date="2021-01" db="EMBL/GenBank/DDBJ databases">
        <title>Whole genome shotgun sequence of Spirilliplanes yamanashiensis NBRC 15828.</title>
        <authorList>
            <person name="Komaki H."/>
            <person name="Tamura T."/>
        </authorList>
    </citation>
    <scope>NUCLEOTIDE SEQUENCE</scope>
    <source>
        <strain evidence="2">NBRC 15828</strain>
    </source>
</reference>
<name>A0A8J3YC18_9ACTN</name>
<dbReference type="Gene3D" id="3.40.630.30">
    <property type="match status" value="1"/>
</dbReference>
<dbReference type="Pfam" id="PF08445">
    <property type="entry name" value="FR47"/>
    <property type="match status" value="1"/>
</dbReference>